<sequence>MRTDLTLTTPLPIFDGHNDALLRLFNSTTADPVAGFLAGGEAGHIDLPKARAGHLAGGLFAVFCPSPEKIDFGALRAAGGEVPMPPPLPMDTARASAVRMISLLFQLERASAGQFAVCRSAADIRAAIGRGAMAAVLHIEGVECIDPELDFLDVLYAAGLRSLGPVWSRNNAFGYGVPFRFPGSPDIGPGLTDAGKRLVAACNRLGVLIDLSHLNERGFWDVAELSSAPLVATHSNAHALCPTPRNLTDDQLRAIRDSNGMVGLNFATGFLRPDGQMNPNTDIELMVRHLDHLIEIAGDTHVGIGSDFDGAMIPAAIGSAADLPVLVEALERHGYDRPLLERLGTGNWLSLLERTIG</sequence>
<proteinExistence type="predicted"/>
<dbReference type="Pfam" id="PF01244">
    <property type="entry name" value="Peptidase_M19"/>
    <property type="match status" value="1"/>
</dbReference>
<comment type="caution">
    <text evidence="1">The sequence shown here is derived from an EMBL/GenBank/DDBJ whole genome shotgun (WGS) entry which is preliminary data.</text>
</comment>
<protein>
    <submittedName>
        <fullName evidence="1">Peptidase</fullName>
    </submittedName>
</protein>
<accession>A0A1E5XIL8</accession>
<dbReference type="PROSITE" id="PS51365">
    <property type="entry name" value="RENAL_DIPEPTIDASE_2"/>
    <property type="match status" value="1"/>
</dbReference>
<evidence type="ECO:0000313" key="1">
    <source>
        <dbReference type="EMBL" id="OEO28364.1"/>
    </source>
</evidence>
<organism evidence="1 2">
    <name type="scientific">Devosia insulae DS-56</name>
    <dbReference type="NCBI Taxonomy" id="1116389"/>
    <lineage>
        <taxon>Bacteria</taxon>
        <taxon>Pseudomonadati</taxon>
        <taxon>Pseudomonadota</taxon>
        <taxon>Alphaproteobacteria</taxon>
        <taxon>Hyphomicrobiales</taxon>
        <taxon>Devosiaceae</taxon>
        <taxon>Devosia</taxon>
    </lineage>
</organism>
<reference evidence="1 2" key="1">
    <citation type="journal article" date="2015" name="Genome Announc.">
        <title>Genome Assemblies of Three Soil-Associated Devosia species: D. insulae, D. limi, and D. soli.</title>
        <authorList>
            <person name="Hassan Y.I."/>
            <person name="Lepp D."/>
            <person name="Zhou T."/>
        </authorList>
    </citation>
    <scope>NUCLEOTIDE SEQUENCE [LARGE SCALE GENOMIC DNA]</scope>
    <source>
        <strain evidence="1 2">DS-56</strain>
    </source>
</reference>
<name>A0A1E5XIL8_9HYPH</name>
<dbReference type="EMBL" id="LAJE02000380">
    <property type="protein sequence ID" value="OEO28364.1"/>
    <property type="molecule type" value="Genomic_DNA"/>
</dbReference>
<dbReference type="CDD" id="cd01301">
    <property type="entry name" value="rDP_like"/>
    <property type="match status" value="1"/>
</dbReference>
<dbReference type="PANTHER" id="PTHR10443">
    <property type="entry name" value="MICROSOMAL DIPEPTIDASE"/>
    <property type="match status" value="1"/>
</dbReference>
<dbReference type="Gene3D" id="3.20.20.140">
    <property type="entry name" value="Metal-dependent hydrolases"/>
    <property type="match status" value="1"/>
</dbReference>
<dbReference type="GO" id="GO:0006508">
    <property type="term" value="P:proteolysis"/>
    <property type="evidence" value="ECO:0007669"/>
    <property type="project" value="InterPro"/>
</dbReference>
<dbReference type="SUPFAM" id="SSF51556">
    <property type="entry name" value="Metallo-dependent hydrolases"/>
    <property type="match status" value="1"/>
</dbReference>
<dbReference type="Proteomes" id="UP000095463">
    <property type="component" value="Unassembled WGS sequence"/>
</dbReference>
<dbReference type="OrthoDB" id="9804920at2"/>
<dbReference type="InterPro" id="IPR032466">
    <property type="entry name" value="Metal_Hydrolase"/>
</dbReference>
<dbReference type="AlphaFoldDB" id="A0A1E5XIL8"/>
<gene>
    <name evidence="1" type="ORF">VW23_005020</name>
</gene>
<dbReference type="PANTHER" id="PTHR10443:SF12">
    <property type="entry name" value="DIPEPTIDASE"/>
    <property type="match status" value="1"/>
</dbReference>
<evidence type="ECO:0000313" key="2">
    <source>
        <dbReference type="Proteomes" id="UP000095463"/>
    </source>
</evidence>
<keyword evidence="2" id="KW-1185">Reference proteome</keyword>
<dbReference type="InterPro" id="IPR008257">
    <property type="entry name" value="Pept_M19"/>
</dbReference>
<dbReference type="GO" id="GO:0070573">
    <property type="term" value="F:metallodipeptidase activity"/>
    <property type="evidence" value="ECO:0007669"/>
    <property type="project" value="InterPro"/>
</dbReference>